<dbReference type="EC" id="3.4.24.-" evidence="15"/>
<dbReference type="GO" id="GO:0006508">
    <property type="term" value="P:proteolysis"/>
    <property type="evidence" value="ECO:0007669"/>
    <property type="project" value="UniProtKB-KW"/>
</dbReference>
<dbReference type="Gene3D" id="2.30.42.10">
    <property type="match status" value="2"/>
</dbReference>
<dbReference type="PANTHER" id="PTHR42837">
    <property type="entry name" value="REGULATOR OF SIGMA-E PROTEASE RSEP"/>
    <property type="match status" value="1"/>
</dbReference>
<dbReference type="Pfam" id="PF02163">
    <property type="entry name" value="Peptidase_M50"/>
    <property type="match status" value="1"/>
</dbReference>
<dbReference type="SMART" id="SM00228">
    <property type="entry name" value="PDZ"/>
    <property type="match status" value="2"/>
</dbReference>
<keyword evidence="9" id="KW-0677">Repeat</keyword>
<dbReference type="InterPro" id="IPR004387">
    <property type="entry name" value="Pept_M50_Zn"/>
</dbReference>
<keyword evidence="20" id="KW-1185">Reference proteome</keyword>
<dbReference type="NCBIfam" id="TIGR00054">
    <property type="entry name" value="RIP metalloprotease RseP"/>
    <property type="match status" value="1"/>
</dbReference>
<keyword evidence="14 15" id="KW-0472">Membrane</keyword>
<evidence type="ECO:0000256" key="10">
    <source>
        <dbReference type="ARBA" id="ARBA00022801"/>
    </source>
</evidence>
<comment type="cofactor">
    <cofactor evidence="1 15">
        <name>Zn(2+)</name>
        <dbReference type="ChEBI" id="CHEBI:29105"/>
    </cofactor>
</comment>
<keyword evidence="6 17" id="KW-0645">Protease</keyword>
<comment type="subcellular location">
    <subcellularLocation>
        <location evidence="2">Cell inner membrane</location>
        <topology evidence="2">Multi-pass membrane protein</topology>
    </subcellularLocation>
</comment>
<sequence length="461" mass="50290">MLSVLWSFAAFIVALGILITVHEFGHFWVARRCGVKVERFSIGFGKSLWLRTDKQGTEYVIALIPLGGYVKMLDERVESVPQELRHQAFNNKTILQRAAIISAGPIANFIFAIFSYWLVFIIGVPGVRPVVGEIVNGSPAAEAQIAPGTELKAVDGIETPDWDAVRMALVARIGDESTVVTVAPFGSEQTSDKTVNLRNWHFEPDKQDPVASLGIQPRGPQIELVLAQVQKNSAASKAGLQAGVRIVKVDGQPLDQWQSFVATVRDSLGKEIKLEVERQGSTVDLTLTPDVNPRNKAEGFAGVIPRIVPLPDEYRTVRQYGPFAAIGEASAKTWQLMKLTVSMLGKLIVGDVKLNNLSGPISIAQGAGMSAEYGLIYYLMFLALISVNLGIINLFPLLMLDGGHLLSLLIEKIKGGPVSERVQDFSYRIGSIVLVLLMGLALFNDLSRLYLPAGKLFLRTS</sequence>
<evidence type="ECO:0000256" key="11">
    <source>
        <dbReference type="ARBA" id="ARBA00022833"/>
    </source>
</evidence>
<evidence type="ECO:0000313" key="19">
    <source>
        <dbReference type="Proteomes" id="UP000243534"/>
    </source>
</evidence>
<keyword evidence="4" id="KW-1003">Cell membrane</keyword>
<dbReference type="OrthoDB" id="9782003at2"/>
<evidence type="ECO:0000256" key="2">
    <source>
        <dbReference type="ARBA" id="ARBA00004429"/>
    </source>
</evidence>
<reference evidence="17 19" key="1">
    <citation type="submission" date="2016-07" db="EMBL/GenBank/DDBJ databases">
        <authorList>
            <person name="Yuval B."/>
        </authorList>
    </citation>
    <scope>NUCLEOTIDE SEQUENCE [LARGE SCALE GENOMIC DNA]</scope>
    <source>
        <strain evidence="17 19">IL</strain>
    </source>
</reference>
<dbReference type="InterPro" id="IPR008915">
    <property type="entry name" value="Peptidase_M50"/>
</dbReference>
<evidence type="ECO:0000256" key="6">
    <source>
        <dbReference type="ARBA" id="ARBA00022670"/>
    </source>
</evidence>
<dbReference type="SUPFAM" id="SSF50156">
    <property type="entry name" value="PDZ domain-like"/>
    <property type="match status" value="2"/>
</dbReference>
<comment type="caution">
    <text evidence="17">The sequence shown here is derived from an EMBL/GenBank/DDBJ whole genome shotgun (WGS) entry which is preliminary data.</text>
</comment>
<dbReference type="InterPro" id="IPR036034">
    <property type="entry name" value="PDZ_sf"/>
</dbReference>
<dbReference type="Proteomes" id="UP000243534">
    <property type="component" value="Unassembled WGS sequence"/>
</dbReference>
<comment type="similarity">
    <text evidence="3 15">Belongs to the peptidase M50B family.</text>
</comment>
<keyword evidence="12 15" id="KW-1133">Transmembrane helix</keyword>
<evidence type="ECO:0000256" key="12">
    <source>
        <dbReference type="ARBA" id="ARBA00022989"/>
    </source>
</evidence>
<keyword evidence="10 15" id="KW-0378">Hydrolase</keyword>
<dbReference type="CDD" id="cd23082">
    <property type="entry name" value="cpPDZ1_EcRseP-like"/>
    <property type="match status" value="1"/>
</dbReference>
<evidence type="ECO:0000256" key="8">
    <source>
        <dbReference type="ARBA" id="ARBA00022723"/>
    </source>
</evidence>
<evidence type="ECO:0000313" key="20">
    <source>
        <dbReference type="Proteomes" id="UP000244334"/>
    </source>
</evidence>
<evidence type="ECO:0000256" key="3">
    <source>
        <dbReference type="ARBA" id="ARBA00007931"/>
    </source>
</evidence>
<dbReference type="Proteomes" id="UP000244334">
    <property type="component" value="Unassembled WGS sequence"/>
</dbReference>
<dbReference type="RefSeq" id="WP_070134815.1">
    <property type="nucleotide sequence ID" value="NZ_LJAM02000019.1"/>
</dbReference>
<dbReference type="GO" id="GO:0004222">
    <property type="term" value="F:metalloendopeptidase activity"/>
    <property type="evidence" value="ECO:0007669"/>
    <property type="project" value="InterPro"/>
</dbReference>
<keyword evidence="8 15" id="KW-0479">Metal-binding</keyword>
<dbReference type="PANTHER" id="PTHR42837:SF2">
    <property type="entry name" value="MEMBRANE METALLOPROTEASE ARASP2, CHLOROPLASTIC-RELATED"/>
    <property type="match status" value="1"/>
</dbReference>
<evidence type="ECO:0000256" key="1">
    <source>
        <dbReference type="ARBA" id="ARBA00001947"/>
    </source>
</evidence>
<dbReference type="GO" id="GO:0046872">
    <property type="term" value="F:metal ion binding"/>
    <property type="evidence" value="ECO:0007669"/>
    <property type="project" value="UniProtKB-KW"/>
</dbReference>
<evidence type="ECO:0000256" key="7">
    <source>
        <dbReference type="ARBA" id="ARBA00022692"/>
    </source>
</evidence>
<reference evidence="18 20" key="2">
    <citation type="submission" date="2018-04" db="EMBL/GenBank/DDBJ databases">
        <title>Genomes of the Obligate Erwinia dacicola and Facultative Enterobacter sp. OLF Endosymbionts of the Olive Fruit fly, Bactrocera oleae.</title>
        <authorList>
            <person name="Estes A.M."/>
            <person name="Hearn D.J."/>
            <person name="Agarwal S."/>
            <person name="Pierson E.A."/>
            <person name="Dunning-Hotopp J.C."/>
        </authorList>
    </citation>
    <scope>NUCLEOTIDE SEQUENCE [LARGE SCALE GENOMIC DNA]</scope>
    <source>
        <strain evidence="18 20">Oroville</strain>
    </source>
</reference>
<dbReference type="NCBIfam" id="NF008046">
    <property type="entry name" value="PRK10779.1"/>
    <property type="match status" value="1"/>
</dbReference>
<evidence type="ECO:0000256" key="15">
    <source>
        <dbReference type="RuleBase" id="RU362031"/>
    </source>
</evidence>
<evidence type="ECO:0000256" key="14">
    <source>
        <dbReference type="ARBA" id="ARBA00023136"/>
    </source>
</evidence>
<proteinExistence type="inferred from homology"/>
<keyword evidence="5" id="KW-0997">Cell inner membrane</keyword>
<gene>
    <name evidence="18" type="primary">rseP</name>
    <name evidence="18" type="ORF">ACZ87_00496</name>
    <name evidence="17" type="ORF">BBW68_10200</name>
</gene>
<dbReference type="GO" id="GO:0005886">
    <property type="term" value="C:plasma membrane"/>
    <property type="evidence" value="ECO:0007669"/>
    <property type="project" value="UniProtKB-SubCell"/>
</dbReference>
<dbReference type="AlphaFoldDB" id="A0A1E7Z0I7"/>
<evidence type="ECO:0000256" key="9">
    <source>
        <dbReference type="ARBA" id="ARBA00022737"/>
    </source>
</evidence>
<evidence type="ECO:0000256" key="5">
    <source>
        <dbReference type="ARBA" id="ARBA00022519"/>
    </source>
</evidence>
<evidence type="ECO:0000256" key="13">
    <source>
        <dbReference type="ARBA" id="ARBA00023049"/>
    </source>
</evidence>
<name>A0A1E7Z0I7_9GAMM</name>
<dbReference type="FunFam" id="2.30.42.10:FF:000095">
    <property type="entry name" value="Zinc metalloprotease"/>
    <property type="match status" value="1"/>
</dbReference>
<dbReference type="CDD" id="cd06163">
    <property type="entry name" value="S2P-M50_PDZ_RseP-like"/>
    <property type="match status" value="2"/>
</dbReference>
<dbReference type="EMBL" id="LJAM02000019">
    <property type="protein sequence ID" value="RAP72677.1"/>
    <property type="molecule type" value="Genomic_DNA"/>
</dbReference>
<feature type="transmembrane region" description="Helical" evidence="15">
    <location>
        <begin position="425"/>
        <end position="443"/>
    </location>
</feature>
<evidence type="ECO:0000313" key="17">
    <source>
        <dbReference type="EMBL" id="OFC62306.1"/>
    </source>
</evidence>
<organism evidence="17 19">
    <name type="scientific">Candidatus Erwinia dacicola</name>
    <dbReference type="NCBI Taxonomy" id="252393"/>
    <lineage>
        <taxon>Bacteria</taxon>
        <taxon>Pseudomonadati</taxon>
        <taxon>Pseudomonadota</taxon>
        <taxon>Gammaproteobacteria</taxon>
        <taxon>Enterobacterales</taxon>
        <taxon>Erwiniaceae</taxon>
        <taxon>Erwinia</taxon>
    </lineage>
</organism>
<dbReference type="Pfam" id="PF17820">
    <property type="entry name" value="PDZ_6"/>
    <property type="match status" value="1"/>
</dbReference>
<dbReference type="InterPro" id="IPR001478">
    <property type="entry name" value="PDZ"/>
</dbReference>
<keyword evidence="13 15" id="KW-0482">Metalloprotease</keyword>
<evidence type="ECO:0000259" key="16">
    <source>
        <dbReference type="SMART" id="SM00228"/>
    </source>
</evidence>
<feature type="domain" description="PDZ" evidence="16">
    <location>
        <begin position="115"/>
        <end position="186"/>
    </location>
</feature>
<evidence type="ECO:0000313" key="18">
    <source>
        <dbReference type="EMBL" id="RAP72677.1"/>
    </source>
</evidence>
<keyword evidence="7 15" id="KW-0812">Transmembrane</keyword>
<feature type="domain" description="PDZ" evidence="16">
    <location>
        <begin position="211"/>
        <end position="280"/>
    </location>
</feature>
<dbReference type="InterPro" id="IPR041489">
    <property type="entry name" value="PDZ_6"/>
</dbReference>
<dbReference type="EMBL" id="MAYS01000269">
    <property type="protein sequence ID" value="OFC62306.1"/>
    <property type="molecule type" value="Genomic_DNA"/>
</dbReference>
<keyword evidence="11 15" id="KW-0862">Zinc</keyword>
<feature type="transmembrane region" description="Helical" evidence="15">
    <location>
        <begin position="6"/>
        <end position="29"/>
    </location>
</feature>
<evidence type="ECO:0000256" key="4">
    <source>
        <dbReference type="ARBA" id="ARBA00022475"/>
    </source>
</evidence>
<protein>
    <recommendedName>
        <fullName evidence="15">Zinc metalloprotease</fullName>
        <ecNumber evidence="15">3.4.24.-</ecNumber>
    </recommendedName>
</protein>
<feature type="transmembrane region" description="Helical" evidence="15">
    <location>
        <begin position="375"/>
        <end position="399"/>
    </location>
</feature>
<accession>A0A1E7Z0I7</accession>